<evidence type="ECO:0000259" key="7">
    <source>
        <dbReference type="PROSITE" id="PS51686"/>
    </source>
</evidence>
<evidence type="ECO:0000256" key="6">
    <source>
        <dbReference type="SAM" id="MobiDB-lite"/>
    </source>
</evidence>
<dbReference type="InterPro" id="IPR054728">
    <property type="entry name" value="RsmB-like_ferredoxin"/>
</dbReference>
<feature type="binding site" evidence="5">
    <location>
        <position position="263"/>
    </location>
    <ligand>
        <name>S-adenosyl-L-methionine</name>
        <dbReference type="ChEBI" id="CHEBI:59789"/>
    </ligand>
</feature>
<evidence type="ECO:0000313" key="9">
    <source>
        <dbReference type="Proteomes" id="UP000541109"/>
    </source>
</evidence>
<feature type="compositionally biased region" description="Basic and acidic residues" evidence="6">
    <location>
        <begin position="96"/>
        <end position="109"/>
    </location>
</feature>
<dbReference type="Pfam" id="PF22458">
    <property type="entry name" value="RsmF-B_ferredox"/>
    <property type="match status" value="1"/>
</dbReference>
<keyword evidence="3 5" id="KW-0949">S-adenosyl-L-methionine</keyword>
<protein>
    <submittedName>
        <fullName evidence="8">RsmB/NOP family class I SAM-dependent RNA methyltransferase</fullName>
    </submittedName>
</protein>
<feature type="active site" description="Nucleophile" evidence="5">
    <location>
        <position position="360"/>
    </location>
</feature>
<evidence type="ECO:0000313" key="8">
    <source>
        <dbReference type="EMBL" id="MBA5776840.1"/>
    </source>
</evidence>
<dbReference type="PANTHER" id="PTHR22807">
    <property type="entry name" value="NOP2 YEAST -RELATED NOL1/NOP2/FMU SUN DOMAIN-CONTAINING"/>
    <property type="match status" value="1"/>
</dbReference>
<name>A0A839AB01_9HYPH</name>
<dbReference type="AlphaFoldDB" id="A0A839AB01"/>
<feature type="domain" description="SAM-dependent MTase RsmB/NOP-type" evidence="7">
    <location>
        <begin position="145"/>
        <end position="429"/>
    </location>
</feature>
<dbReference type="PROSITE" id="PS51686">
    <property type="entry name" value="SAM_MT_RSMB_NOP"/>
    <property type="match status" value="1"/>
</dbReference>
<dbReference type="Gene3D" id="3.40.50.150">
    <property type="entry name" value="Vaccinia Virus protein VP39"/>
    <property type="match status" value="1"/>
</dbReference>
<keyword evidence="1 5" id="KW-0489">Methyltransferase</keyword>
<dbReference type="PRINTS" id="PR02008">
    <property type="entry name" value="RCMTFAMILY"/>
</dbReference>
<dbReference type="InterPro" id="IPR029063">
    <property type="entry name" value="SAM-dependent_MTases_sf"/>
</dbReference>
<dbReference type="EMBL" id="JACFXV010000043">
    <property type="protein sequence ID" value="MBA5776840.1"/>
    <property type="molecule type" value="Genomic_DNA"/>
</dbReference>
<sequence>MKDGGRLAAAIDVLSDIETRRRPVQEALKDWGASHRFAGSGDRVAIGNLVFDALRHKLSSAWKMGDESARALVLATYVLDWERGLDALDSALAEDRHAPQPLTDDERQRLAGPSLEGAPDWVRADVPEALWQEFSAAFGGDAIAEGQALASRAPIDLRVNRLKADRDKVLKRLSHINAEAAPISPIGVRIAPTTGGGRSPHVQAEEGFQKGWFELQDEGSQIAALLARVQPGQQVLDYCAGGGGKTLALAGEMDNRGQVYAYDADRLRLAPIYDRLKRAGARNVQVRDPKTGGLDDLEGRMDLVFTDAPCSGTGVWRRRPDSKWRLTSNAIAGRRQEQRDVLDAAARYVRDGGMLVYVTCSLLPGENGRQVTDFLDRNADFEAVSLKPVWDDVLGADAPQPRFDENGFATLSPARTNTDGFFVGALRRRTA</sequence>
<feature type="region of interest" description="Disordered" evidence="6">
    <location>
        <begin position="96"/>
        <end position="118"/>
    </location>
</feature>
<keyword evidence="4 5" id="KW-0694">RNA-binding</keyword>
<dbReference type="InterPro" id="IPR001678">
    <property type="entry name" value="MeTrfase_RsmB-F_NOP2_dom"/>
</dbReference>
<organism evidence="8 9">
    <name type="scientific">Stappia albiluteola</name>
    <dbReference type="NCBI Taxonomy" id="2758565"/>
    <lineage>
        <taxon>Bacteria</taxon>
        <taxon>Pseudomonadati</taxon>
        <taxon>Pseudomonadota</taxon>
        <taxon>Alphaproteobacteria</taxon>
        <taxon>Hyphomicrobiales</taxon>
        <taxon>Stappiaceae</taxon>
        <taxon>Stappia</taxon>
    </lineage>
</organism>
<dbReference type="PANTHER" id="PTHR22807:SF53">
    <property type="entry name" value="RIBOSOMAL RNA SMALL SUBUNIT METHYLTRANSFERASE B-RELATED"/>
    <property type="match status" value="1"/>
</dbReference>
<evidence type="ECO:0000256" key="1">
    <source>
        <dbReference type="ARBA" id="ARBA00022603"/>
    </source>
</evidence>
<comment type="similarity">
    <text evidence="5">Belongs to the class I-like SAM-binding methyltransferase superfamily. RsmB/NOP family.</text>
</comment>
<evidence type="ECO:0000256" key="3">
    <source>
        <dbReference type="ARBA" id="ARBA00022691"/>
    </source>
</evidence>
<dbReference type="SUPFAM" id="SSF53335">
    <property type="entry name" value="S-adenosyl-L-methionine-dependent methyltransferases"/>
    <property type="match status" value="1"/>
</dbReference>
<comment type="caution">
    <text evidence="5">Lacks conserved residue(s) required for the propagation of feature annotation.</text>
</comment>
<gene>
    <name evidence="8" type="ORF">H2509_06820</name>
</gene>
<dbReference type="InterPro" id="IPR049560">
    <property type="entry name" value="MeTrfase_RsmB-F_NOP2_cat"/>
</dbReference>
<evidence type="ECO:0000256" key="5">
    <source>
        <dbReference type="PROSITE-ProRule" id="PRU01023"/>
    </source>
</evidence>
<keyword evidence="2 5" id="KW-0808">Transferase</keyword>
<reference evidence="8 9" key="1">
    <citation type="submission" date="2020-07" db="EMBL/GenBank/DDBJ databases">
        <title>Stappia sp., F7233, whole genome shotgun sequencing project.</title>
        <authorList>
            <person name="Jiang S."/>
            <person name="Liu Z.W."/>
            <person name="Du Z.J."/>
        </authorList>
    </citation>
    <scope>NUCLEOTIDE SEQUENCE [LARGE SCALE GENOMIC DNA]</scope>
    <source>
        <strain evidence="8 9">F7233</strain>
    </source>
</reference>
<feature type="binding site" evidence="5">
    <location>
        <position position="307"/>
    </location>
    <ligand>
        <name>S-adenosyl-L-methionine</name>
        <dbReference type="ChEBI" id="CHEBI:59789"/>
    </ligand>
</feature>
<dbReference type="Pfam" id="PF01189">
    <property type="entry name" value="Methyltr_RsmB-F"/>
    <property type="match status" value="1"/>
</dbReference>
<evidence type="ECO:0000256" key="2">
    <source>
        <dbReference type="ARBA" id="ARBA00022679"/>
    </source>
</evidence>
<dbReference type="RefSeq" id="WP_182163580.1">
    <property type="nucleotide sequence ID" value="NZ_JACFXV010000043.1"/>
</dbReference>
<dbReference type="GO" id="GO:0001510">
    <property type="term" value="P:RNA methylation"/>
    <property type="evidence" value="ECO:0007669"/>
    <property type="project" value="InterPro"/>
</dbReference>
<comment type="caution">
    <text evidence="8">The sequence shown here is derived from an EMBL/GenBank/DDBJ whole genome shotgun (WGS) entry which is preliminary data.</text>
</comment>
<proteinExistence type="inferred from homology"/>
<evidence type="ECO:0000256" key="4">
    <source>
        <dbReference type="ARBA" id="ARBA00022884"/>
    </source>
</evidence>
<dbReference type="GO" id="GO:0003723">
    <property type="term" value="F:RNA binding"/>
    <property type="evidence" value="ECO:0007669"/>
    <property type="project" value="UniProtKB-UniRule"/>
</dbReference>
<dbReference type="Proteomes" id="UP000541109">
    <property type="component" value="Unassembled WGS sequence"/>
</dbReference>
<dbReference type="InterPro" id="IPR023267">
    <property type="entry name" value="RCMT"/>
</dbReference>
<accession>A0A839AB01</accession>
<dbReference type="GO" id="GO:0008173">
    <property type="term" value="F:RNA methyltransferase activity"/>
    <property type="evidence" value="ECO:0007669"/>
    <property type="project" value="InterPro"/>
</dbReference>
<keyword evidence="9" id="KW-1185">Reference proteome</keyword>